<dbReference type="PANTHER" id="PTHR35538">
    <property type="entry name" value="LIG_CHAN-GLU_BD DOMAIN-CONTAINING PROTEIN"/>
    <property type="match status" value="1"/>
</dbReference>
<organism evidence="1 2">
    <name type="scientific">Geodia barretti</name>
    <name type="common">Barrett's horny sponge</name>
    <dbReference type="NCBI Taxonomy" id="519541"/>
    <lineage>
        <taxon>Eukaryota</taxon>
        <taxon>Metazoa</taxon>
        <taxon>Porifera</taxon>
        <taxon>Demospongiae</taxon>
        <taxon>Heteroscleromorpha</taxon>
        <taxon>Tetractinellida</taxon>
        <taxon>Astrophorina</taxon>
        <taxon>Geodiidae</taxon>
        <taxon>Geodia</taxon>
    </lineage>
</organism>
<dbReference type="PANTHER" id="PTHR35538:SF3">
    <property type="entry name" value="C-TYPE LECTIN DOMAIN-CONTAINING PROTEIN"/>
    <property type="match status" value="1"/>
</dbReference>
<comment type="caution">
    <text evidence="1">The sequence shown here is derived from an EMBL/GenBank/DDBJ whole genome shotgun (WGS) entry which is preliminary data.</text>
</comment>
<dbReference type="EMBL" id="CASHTH010003831">
    <property type="protein sequence ID" value="CAI8050018.1"/>
    <property type="molecule type" value="Genomic_DNA"/>
</dbReference>
<dbReference type="AlphaFoldDB" id="A0AA35X939"/>
<protein>
    <submittedName>
        <fullName evidence="1">Uncharacterized protein</fullName>
    </submittedName>
</protein>
<dbReference type="Proteomes" id="UP001174909">
    <property type="component" value="Unassembled WGS sequence"/>
</dbReference>
<name>A0AA35X939_GEOBA</name>
<sequence>MLTETEDDEIDILELDFALKAVNFDLISDSELSYVNSVLEIAGRHKLNFRFFCLIAALSEKVVALDDMVKRLINKMDFEALEVKLKKCKELFYLLADSEHERVEQGGVVTVSSLAVELQAGGLTQEHVEYVCDHMNHEDRGLVEFLDYLTYVPLFVEIHDNIYDNPLDFTRTK</sequence>
<evidence type="ECO:0000313" key="2">
    <source>
        <dbReference type="Proteomes" id="UP001174909"/>
    </source>
</evidence>
<gene>
    <name evidence="1" type="ORF">GBAR_LOCUS27520</name>
</gene>
<evidence type="ECO:0000313" key="1">
    <source>
        <dbReference type="EMBL" id="CAI8050018.1"/>
    </source>
</evidence>
<reference evidence="1" key="1">
    <citation type="submission" date="2023-03" db="EMBL/GenBank/DDBJ databases">
        <authorList>
            <person name="Steffen K."/>
            <person name="Cardenas P."/>
        </authorList>
    </citation>
    <scope>NUCLEOTIDE SEQUENCE</scope>
</reference>
<proteinExistence type="predicted"/>
<accession>A0AA35X939</accession>
<keyword evidence="2" id="KW-1185">Reference proteome</keyword>